<protein>
    <submittedName>
        <fullName evidence="1">Uncharacterized protein</fullName>
    </submittedName>
</protein>
<accession>A0AAE0GK42</accession>
<comment type="caution">
    <text evidence="1">The sequence shown here is derived from an EMBL/GenBank/DDBJ whole genome shotgun (WGS) entry which is preliminary data.</text>
</comment>
<dbReference type="EMBL" id="LGRX02004952">
    <property type="protein sequence ID" value="KAK3279398.1"/>
    <property type="molecule type" value="Genomic_DNA"/>
</dbReference>
<dbReference type="AlphaFoldDB" id="A0AAE0GK42"/>
<proteinExistence type="predicted"/>
<keyword evidence="2" id="KW-1185">Reference proteome</keyword>
<dbReference type="Proteomes" id="UP001190700">
    <property type="component" value="Unassembled WGS sequence"/>
</dbReference>
<name>A0AAE0GK42_9CHLO</name>
<reference evidence="1 2" key="1">
    <citation type="journal article" date="2015" name="Genome Biol. Evol.">
        <title>Comparative Genomics of a Bacterivorous Green Alga Reveals Evolutionary Causalities and Consequences of Phago-Mixotrophic Mode of Nutrition.</title>
        <authorList>
            <person name="Burns J.A."/>
            <person name="Paasch A."/>
            <person name="Narechania A."/>
            <person name="Kim E."/>
        </authorList>
    </citation>
    <scope>NUCLEOTIDE SEQUENCE [LARGE SCALE GENOMIC DNA]</scope>
    <source>
        <strain evidence="1 2">PLY_AMNH</strain>
    </source>
</reference>
<gene>
    <name evidence="1" type="ORF">CYMTET_12722</name>
</gene>
<evidence type="ECO:0000313" key="2">
    <source>
        <dbReference type="Proteomes" id="UP001190700"/>
    </source>
</evidence>
<organism evidence="1 2">
    <name type="scientific">Cymbomonas tetramitiformis</name>
    <dbReference type="NCBI Taxonomy" id="36881"/>
    <lineage>
        <taxon>Eukaryota</taxon>
        <taxon>Viridiplantae</taxon>
        <taxon>Chlorophyta</taxon>
        <taxon>Pyramimonadophyceae</taxon>
        <taxon>Pyramimonadales</taxon>
        <taxon>Pyramimonadaceae</taxon>
        <taxon>Cymbomonas</taxon>
    </lineage>
</organism>
<sequence>MCQVFQAASDGGATAFAAAVELHRAPAVVGAGAASGGVDISAYGFTTGASGASGDDDMDVHEELRDLRQQIGTAISMQQVSVPPAQGISFAGVSTEPPVAIVSSAGGVQPAFMGIVNQRTEESPGGVELVPVRQHVPTVSIDPPVSAVACSFSRGAASFVEPERESRFPLDDLFSEADADEGFTPPIDGGPRVAASCGVSAWRPRHVVGCAGGGMVAAAPGGDLASEHGGGATWDVP</sequence>
<evidence type="ECO:0000313" key="1">
    <source>
        <dbReference type="EMBL" id="KAK3279398.1"/>
    </source>
</evidence>